<dbReference type="Pfam" id="PF10326">
    <property type="entry name" value="7TM_GPCR_Str"/>
    <property type="match status" value="1"/>
</dbReference>
<feature type="transmembrane region" description="Helical" evidence="19">
    <location>
        <begin position="86"/>
        <end position="111"/>
    </location>
</feature>
<dbReference type="InterPro" id="IPR019428">
    <property type="entry name" value="7TM_GPCR_serpentine_rcpt_Str"/>
</dbReference>
<evidence type="ECO:0000313" key="20">
    <source>
        <dbReference type="EMBL" id="CAI5447793.1"/>
    </source>
</evidence>
<dbReference type="FunFam" id="1.20.1070.10:FF:000128">
    <property type="entry name" value="Seven TM Receptor"/>
    <property type="match status" value="1"/>
</dbReference>
<evidence type="ECO:0000256" key="16">
    <source>
        <dbReference type="ARBA" id="ARBA00067967"/>
    </source>
</evidence>
<dbReference type="GO" id="GO:0060170">
    <property type="term" value="C:ciliary membrane"/>
    <property type="evidence" value="ECO:0007669"/>
    <property type="project" value="UniProtKB-SubCell"/>
</dbReference>
<evidence type="ECO:0000256" key="14">
    <source>
        <dbReference type="ARBA" id="ARBA00061678"/>
    </source>
</evidence>
<dbReference type="SUPFAM" id="SSF81321">
    <property type="entry name" value="Family A G protein-coupled receptor-like"/>
    <property type="match status" value="1"/>
</dbReference>
<keyword evidence="11" id="KW-0325">Glycoprotein</keyword>
<evidence type="ECO:0000256" key="7">
    <source>
        <dbReference type="ARBA" id="ARBA00022989"/>
    </source>
</evidence>
<keyword evidence="6" id="KW-0552">Olfaction</keyword>
<keyword evidence="12" id="KW-0966">Cell projection</keyword>
<evidence type="ECO:0000256" key="9">
    <source>
        <dbReference type="ARBA" id="ARBA00023136"/>
    </source>
</evidence>
<dbReference type="EMBL" id="CANHGI010000004">
    <property type="protein sequence ID" value="CAI5447793.1"/>
    <property type="molecule type" value="Genomic_DNA"/>
</dbReference>
<keyword evidence="4" id="KW-0716">Sensory transduction</keyword>
<comment type="function">
    <text evidence="13">An odorant receptor which affects chemotaxis to the volatile odorant diacetyl. Specifies AWA neuronal cell fate via the odr-7 pathway.</text>
</comment>
<keyword evidence="3" id="KW-0145">Chemotaxis</keyword>
<keyword evidence="10" id="KW-0675">Receptor</keyword>
<accession>A0A9P1IR12</accession>
<gene>
    <name evidence="20" type="ORF">CAMP_LOCUS10430</name>
</gene>
<keyword evidence="5 19" id="KW-0812">Transmembrane</keyword>
<keyword evidence="9 19" id="KW-0472">Membrane</keyword>
<name>A0A9P1IR12_9PELO</name>
<dbReference type="AlphaFoldDB" id="A0A9P1IR12"/>
<keyword evidence="2" id="KW-1003">Cell membrane</keyword>
<dbReference type="OrthoDB" id="2101615at2759"/>
<feature type="transmembrane region" description="Helical" evidence="19">
    <location>
        <begin position="252"/>
        <end position="280"/>
    </location>
</feature>
<evidence type="ECO:0000256" key="13">
    <source>
        <dbReference type="ARBA" id="ARBA00054965"/>
    </source>
</evidence>
<evidence type="ECO:0000256" key="8">
    <source>
        <dbReference type="ARBA" id="ARBA00023069"/>
    </source>
</evidence>
<evidence type="ECO:0000256" key="4">
    <source>
        <dbReference type="ARBA" id="ARBA00022606"/>
    </source>
</evidence>
<proteinExistence type="inferred from homology"/>
<evidence type="ECO:0000256" key="19">
    <source>
        <dbReference type="SAM" id="Phobius"/>
    </source>
</evidence>
<evidence type="ECO:0000256" key="3">
    <source>
        <dbReference type="ARBA" id="ARBA00022500"/>
    </source>
</evidence>
<dbReference type="PANTHER" id="PTHR22943">
    <property type="entry name" value="7-TRANSMEMBRANE DOMAIN RECEPTOR C.ELEGANS"/>
    <property type="match status" value="1"/>
</dbReference>
<comment type="similarity">
    <text evidence="14">Belongs to the nematode receptor-like protein str family.</text>
</comment>
<keyword evidence="21" id="KW-1185">Reference proteome</keyword>
<sequence>MTLNTVIDLTQKISAVLSIFLNCFLTFLIICKSPKQLGSYKYLMLYISWFEIIYSILDVITSPVMFSHGSILVSIVYIKNSKIADWVALILNSVYCSFCGISMGMFGINFIYRYFVSTGSKYLKTFNGFKIIFWMMIPVVYGLIWGFIAYVILGPSKEIDEQLSEPLMLTFGWEIQDISYVGAYFYQIQSDGSLIIDYKSVVSVSITFAIVFSSFLVMCFCGIRCYIKINTLLNITNKHNFSTQSKNLQSQLFYALVTQTIIPVILMHFPVSTVFVFTFLDKDLGFLSGITSITIALFPALDPIPAMFIIKSYRKSIFGFFKITKVKSIQIPRN</sequence>
<evidence type="ECO:0000256" key="17">
    <source>
        <dbReference type="ARBA" id="ARBA00078653"/>
    </source>
</evidence>
<evidence type="ECO:0000313" key="21">
    <source>
        <dbReference type="Proteomes" id="UP001152747"/>
    </source>
</evidence>
<evidence type="ECO:0000256" key="2">
    <source>
        <dbReference type="ARBA" id="ARBA00022475"/>
    </source>
</evidence>
<evidence type="ECO:0000256" key="1">
    <source>
        <dbReference type="ARBA" id="ARBA00004272"/>
    </source>
</evidence>
<evidence type="ECO:0000256" key="6">
    <source>
        <dbReference type="ARBA" id="ARBA00022725"/>
    </source>
</evidence>
<evidence type="ECO:0000256" key="10">
    <source>
        <dbReference type="ARBA" id="ARBA00023170"/>
    </source>
</evidence>
<evidence type="ECO:0000256" key="12">
    <source>
        <dbReference type="ARBA" id="ARBA00023273"/>
    </source>
</evidence>
<dbReference type="GO" id="GO:0038022">
    <property type="term" value="F:G protein-coupled olfactory receptor activity"/>
    <property type="evidence" value="ECO:0007669"/>
    <property type="project" value="TreeGrafter"/>
</dbReference>
<dbReference type="GO" id="GO:0006935">
    <property type="term" value="P:chemotaxis"/>
    <property type="evidence" value="ECO:0007669"/>
    <property type="project" value="UniProtKB-KW"/>
</dbReference>
<comment type="subunit">
    <text evidence="15">Interacts with odr-4.</text>
</comment>
<reference evidence="20" key="1">
    <citation type="submission" date="2022-11" db="EMBL/GenBank/DDBJ databases">
        <authorList>
            <person name="Kikuchi T."/>
        </authorList>
    </citation>
    <scope>NUCLEOTIDE SEQUENCE</scope>
    <source>
        <strain evidence="20">PS1010</strain>
    </source>
</reference>
<feature type="transmembrane region" description="Helical" evidence="19">
    <location>
        <begin position="43"/>
        <end position="66"/>
    </location>
</feature>
<evidence type="ECO:0000256" key="5">
    <source>
        <dbReference type="ARBA" id="ARBA00022692"/>
    </source>
</evidence>
<feature type="transmembrane region" description="Helical" evidence="19">
    <location>
        <begin position="12"/>
        <end position="31"/>
    </location>
</feature>
<dbReference type="PANTHER" id="PTHR22943:SF248">
    <property type="entry name" value="SEVEN TM RECEPTOR"/>
    <property type="match status" value="1"/>
</dbReference>
<dbReference type="Proteomes" id="UP001152747">
    <property type="component" value="Unassembled WGS sequence"/>
</dbReference>
<protein>
    <recommendedName>
        <fullName evidence="16">Serpentine receptor class r-10</fullName>
    </recommendedName>
    <alternativeName>
        <fullName evidence="17">Odorant response abnormal protein 10</fullName>
    </alternativeName>
    <alternativeName>
        <fullName evidence="18">Olfactory receptor 10</fullName>
    </alternativeName>
</protein>
<feature type="transmembrane region" description="Helical" evidence="19">
    <location>
        <begin position="131"/>
        <end position="153"/>
    </location>
</feature>
<evidence type="ECO:0000256" key="15">
    <source>
        <dbReference type="ARBA" id="ARBA00064300"/>
    </source>
</evidence>
<comment type="subcellular location">
    <subcellularLocation>
        <location evidence="1">Cell projection</location>
        <location evidence="1">Cilium membrane</location>
        <topology evidence="1">Multi-pass membrane protein</topology>
    </subcellularLocation>
</comment>
<feature type="transmembrane region" description="Helical" evidence="19">
    <location>
        <begin position="286"/>
        <end position="310"/>
    </location>
</feature>
<evidence type="ECO:0000256" key="11">
    <source>
        <dbReference type="ARBA" id="ARBA00023180"/>
    </source>
</evidence>
<comment type="caution">
    <text evidence="20">The sequence shown here is derived from an EMBL/GenBank/DDBJ whole genome shotgun (WGS) entry which is preliminary data.</text>
</comment>
<keyword evidence="8" id="KW-0969">Cilium</keyword>
<keyword evidence="7 19" id="KW-1133">Transmembrane helix</keyword>
<organism evidence="20 21">
    <name type="scientific">Caenorhabditis angaria</name>
    <dbReference type="NCBI Taxonomy" id="860376"/>
    <lineage>
        <taxon>Eukaryota</taxon>
        <taxon>Metazoa</taxon>
        <taxon>Ecdysozoa</taxon>
        <taxon>Nematoda</taxon>
        <taxon>Chromadorea</taxon>
        <taxon>Rhabditida</taxon>
        <taxon>Rhabditina</taxon>
        <taxon>Rhabditomorpha</taxon>
        <taxon>Rhabditoidea</taxon>
        <taxon>Rhabditidae</taxon>
        <taxon>Peloderinae</taxon>
        <taxon>Caenorhabditis</taxon>
    </lineage>
</organism>
<feature type="transmembrane region" description="Helical" evidence="19">
    <location>
        <begin position="201"/>
        <end position="223"/>
    </location>
</feature>
<dbReference type="GO" id="GO:0042048">
    <property type="term" value="P:olfactory behavior"/>
    <property type="evidence" value="ECO:0007669"/>
    <property type="project" value="TreeGrafter"/>
</dbReference>
<evidence type="ECO:0000256" key="18">
    <source>
        <dbReference type="ARBA" id="ARBA00082489"/>
    </source>
</evidence>